<evidence type="ECO:0000313" key="3">
    <source>
        <dbReference type="Proteomes" id="UP000327013"/>
    </source>
</evidence>
<gene>
    <name evidence="2" type="ORF">FH972_020559</name>
</gene>
<feature type="compositionally biased region" description="Basic residues" evidence="1">
    <location>
        <begin position="178"/>
        <end position="208"/>
    </location>
</feature>
<accession>A0A5N6RTU4</accession>
<feature type="compositionally biased region" description="Basic residues" evidence="1">
    <location>
        <begin position="119"/>
        <end position="128"/>
    </location>
</feature>
<dbReference type="PANTHER" id="PTHR36808:SF1">
    <property type="entry name" value="TRANSCRIPTIONAL REGULATOR ATRX-LIKE PROTEIN"/>
    <property type="match status" value="1"/>
</dbReference>
<feature type="compositionally biased region" description="Basic and acidic residues" evidence="1">
    <location>
        <begin position="91"/>
        <end position="100"/>
    </location>
</feature>
<name>A0A5N6RTU4_9ROSI</name>
<dbReference type="OrthoDB" id="786617at2759"/>
<keyword evidence="3" id="KW-1185">Reference proteome</keyword>
<feature type="compositionally biased region" description="Basic and acidic residues" evidence="1">
    <location>
        <begin position="382"/>
        <end position="391"/>
    </location>
</feature>
<feature type="region of interest" description="Disordered" evidence="1">
    <location>
        <begin position="368"/>
        <end position="394"/>
    </location>
</feature>
<feature type="compositionally biased region" description="Low complexity" evidence="1">
    <location>
        <begin position="149"/>
        <end position="159"/>
    </location>
</feature>
<feature type="compositionally biased region" description="Basic residues" evidence="1">
    <location>
        <begin position="1"/>
        <end position="38"/>
    </location>
</feature>
<feature type="compositionally biased region" description="Basic and acidic residues" evidence="1">
    <location>
        <begin position="278"/>
        <end position="301"/>
    </location>
</feature>
<dbReference type="Proteomes" id="UP000327013">
    <property type="component" value="Chromosome 8"/>
</dbReference>
<protein>
    <submittedName>
        <fullName evidence="2">Uncharacterized protein</fullName>
    </submittedName>
</protein>
<feature type="compositionally biased region" description="Basic and acidic residues" evidence="1">
    <location>
        <begin position="249"/>
        <end position="261"/>
    </location>
</feature>
<feature type="region of interest" description="Disordered" evidence="1">
    <location>
        <begin position="439"/>
        <end position="459"/>
    </location>
</feature>
<proteinExistence type="predicted"/>
<dbReference type="EMBL" id="CM017328">
    <property type="protein sequence ID" value="KAE8125785.1"/>
    <property type="molecule type" value="Genomic_DNA"/>
</dbReference>
<feature type="region of interest" description="Disordered" evidence="1">
    <location>
        <begin position="566"/>
        <end position="593"/>
    </location>
</feature>
<evidence type="ECO:0000313" key="2">
    <source>
        <dbReference type="EMBL" id="KAE8125785.1"/>
    </source>
</evidence>
<feature type="compositionally biased region" description="Polar residues" evidence="1">
    <location>
        <begin position="581"/>
        <end position="590"/>
    </location>
</feature>
<organism evidence="2 3">
    <name type="scientific">Carpinus fangiana</name>
    <dbReference type="NCBI Taxonomy" id="176857"/>
    <lineage>
        <taxon>Eukaryota</taxon>
        <taxon>Viridiplantae</taxon>
        <taxon>Streptophyta</taxon>
        <taxon>Embryophyta</taxon>
        <taxon>Tracheophyta</taxon>
        <taxon>Spermatophyta</taxon>
        <taxon>Magnoliopsida</taxon>
        <taxon>eudicotyledons</taxon>
        <taxon>Gunneridae</taxon>
        <taxon>Pentapetalae</taxon>
        <taxon>rosids</taxon>
        <taxon>fabids</taxon>
        <taxon>Fagales</taxon>
        <taxon>Betulaceae</taxon>
        <taxon>Carpinus</taxon>
    </lineage>
</organism>
<dbReference type="PANTHER" id="PTHR36808">
    <property type="entry name" value="TRANSCRIPTIONAL REGULATOR ATRX-LIKE PROTEIN"/>
    <property type="match status" value="1"/>
</dbReference>
<evidence type="ECO:0000256" key="1">
    <source>
        <dbReference type="SAM" id="MobiDB-lite"/>
    </source>
</evidence>
<feature type="compositionally biased region" description="Basic and acidic residues" evidence="1">
    <location>
        <begin position="439"/>
        <end position="451"/>
    </location>
</feature>
<sequence>MGKSSSYKKKRSKNSSQGRTRKRTKSRSRKYDKSKKLRRRDDSPCLGDDDSRSSMSVSCSSSEDDYRSRRARSHSRKDVKGSKKRTRRRSHSPESREESKKRARRRSYSLESSAEPPRVRKRIGSKRKNGSEVGRKKTHKKNKPRREASVSSMSRASNSCETCWDRSTSSHESEFEKRRGRSERKDKEKKKLKKVKSGTKERRYRSRSHSSCSRSSEGNKYRDEEKKAGENNVKRLRSVITVLVEEKDDSVSNKDEHKEEIVYDNDDYPSCRSNDSNDGGHKRELDHQSNVASEKKVRVENEEGELVATELTESGREVEGRYIGSNPSSSGAGTNDFVKGKVTGVTGSVNGDDLESILRQRALENLRRFRGGLQTNANAPASKKDKSDGDMKQPTTAIADLVQIKIPKEDGAESVGATQELKEISVPALRRDSTCYLPDDYKTLDRKDGGHESGSAKQELACAPDQVALAGEQNEKVSSAVGSVINRPKLATPALRHYSLKTHNPVKQTPASDELYQANLLFTESALVKHSAKTAQTMTPSSNYNEDLKDACGSAASESSSCIKSKLAENSSNKPQDETTESSQFEQKTMTVMRGGEMVQVSYKVYIPKKAPALARRQLNR</sequence>
<feature type="compositionally biased region" description="Basic and acidic residues" evidence="1">
    <location>
        <begin position="217"/>
        <end position="233"/>
    </location>
</feature>
<reference evidence="2 3" key="1">
    <citation type="submission" date="2019-06" db="EMBL/GenBank/DDBJ databases">
        <title>A chromosomal-level reference genome of Carpinus fangiana (Coryloideae, Betulaceae).</title>
        <authorList>
            <person name="Yang X."/>
            <person name="Wang Z."/>
            <person name="Zhang L."/>
            <person name="Hao G."/>
            <person name="Liu J."/>
            <person name="Yang Y."/>
        </authorList>
    </citation>
    <scope>NUCLEOTIDE SEQUENCE [LARGE SCALE GENOMIC DNA]</scope>
    <source>
        <strain evidence="2">Cfa_2016G</strain>
        <tissue evidence="2">Leaf</tissue>
    </source>
</reference>
<dbReference type="AlphaFoldDB" id="A0A5N6RTU4"/>
<feature type="region of interest" description="Disordered" evidence="1">
    <location>
        <begin position="1"/>
        <end position="337"/>
    </location>
</feature>
<feature type="compositionally biased region" description="Basic and acidic residues" evidence="1">
    <location>
        <begin position="168"/>
        <end position="177"/>
    </location>
</feature>